<dbReference type="KEGG" id="ffu:CLAFUR5_02066"/>
<dbReference type="EMBL" id="CP090163">
    <property type="protein sequence ID" value="UJO12299.1"/>
    <property type="molecule type" value="Genomic_DNA"/>
</dbReference>
<keyword evidence="2" id="KW-1185">Reference proteome</keyword>
<sequence length="147" mass="16273">MAEKYPEAQIVGTDLSAIQPGAVPPGVQFEIDDWDDDWTYSAPFDFVHNRFNCTAVSNWSQICSKSFAALKPGGWIELADLTNPPHSDDGSIPINSQLCQFFIELTEGCSKAGRDLHAPKKWPSYVSEAGFTNIHERTFKVPIGGWP</sequence>
<dbReference type="GO" id="GO:0008168">
    <property type="term" value="F:methyltransferase activity"/>
    <property type="evidence" value="ECO:0007669"/>
    <property type="project" value="UniProtKB-KW"/>
</dbReference>
<evidence type="ECO:0000313" key="1">
    <source>
        <dbReference type="EMBL" id="UJO12299.1"/>
    </source>
</evidence>
<dbReference type="OrthoDB" id="3621619at2759"/>
<reference evidence="1" key="1">
    <citation type="submission" date="2021-12" db="EMBL/GenBank/DDBJ databases">
        <authorList>
            <person name="Zaccaron A."/>
            <person name="Stergiopoulos I."/>
        </authorList>
    </citation>
    <scope>NUCLEOTIDE SEQUENCE</scope>
    <source>
        <strain evidence="1">Race5_Kim</strain>
    </source>
</reference>
<dbReference type="Pfam" id="PF13489">
    <property type="entry name" value="Methyltransf_23"/>
    <property type="match status" value="1"/>
</dbReference>
<proteinExistence type="predicted"/>
<dbReference type="Gene3D" id="3.40.50.150">
    <property type="entry name" value="Vaccinia Virus protein VP39"/>
    <property type="match status" value="1"/>
</dbReference>
<gene>
    <name evidence="1" type="ORF">CLAFUR5_02066</name>
</gene>
<organism evidence="1 2">
    <name type="scientific">Passalora fulva</name>
    <name type="common">Tomato leaf mold</name>
    <name type="synonym">Cladosporium fulvum</name>
    <dbReference type="NCBI Taxonomy" id="5499"/>
    <lineage>
        <taxon>Eukaryota</taxon>
        <taxon>Fungi</taxon>
        <taxon>Dikarya</taxon>
        <taxon>Ascomycota</taxon>
        <taxon>Pezizomycotina</taxon>
        <taxon>Dothideomycetes</taxon>
        <taxon>Dothideomycetidae</taxon>
        <taxon>Mycosphaerellales</taxon>
        <taxon>Mycosphaerellaceae</taxon>
        <taxon>Fulvia</taxon>
    </lineage>
</organism>
<keyword evidence="1" id="KW-0808">Transferase</keyword>
<keyword evidence="1" id="KW-0489">Methyltransferase</keyword>
<dbReference type="InterPro" id="IPR029063">
    <property type="entry name" value="SAM-dependent_MTases_sf"/>
</dbReference>
<dbReference type="OMA" id="ETDAWAT"/>
<evidence type="ECO:0000313" key="2">
    <source>
        <dbReference type="Proteomes" id="UP000756132"/>
    </source>
</evidence>
<name>A0A9Q8P3Y6_PASFU</name>
<dbReference type="Proteomes" id="UP000756132">
    <property type="component" value="Chromosome 1"/>
</dbReference>
<dbReference type="AlphaFoldDB" id="A0A9Q8P3Y6"/>
<dbReference type="RefSeq" id="XP_047756665.1">
    <property type="nucleotide sequence ID" value="XM_047901214.1"/>
</dbReference>
<dbReference type="GO" id="GO:0032259">
    <property type="term" value="P:methylation"/>
    <property type="evidence" value="ECO:0007669"/>
    <property type="project" value="UniProtKB-KW"/>
</dbReference>
<dbReference type="SUPFAM" id="SSF53335">
    <property type="entry name" value="S-adenosyl-L-methionine-dependent methyltransferases"/>
    <property type="match status" value="1"/>
</dbReference>
<protein>
    <submittedName>
        <fullName evidence="1">Methyltransferase pytC</fullName>
    </submittedName>
</protein>
<reference evidence="1" key="2">
    <citation type="journal article" date="2022" name="Microb. Genom.">
        <title>A chromosome-scale genome assembly of the tomato pathogen Cladosporium fulvum reveals a compartmentalized genome architecture and the presence of a dispensable chromosome.</title>
        <authorList>
            <person name="Zaccaron A.Z."/>
            <person name="Chen L.H."/>
            <person name="Samaras A."/>
            <person name="Stergiopoulos I."/>
        </authorList>
    </citation>
    <scope>NUCLEOTIDE SEQUENCE</scope>
    <source>
        <strain evidence="1">Race5_Kim</strain>
    </source>
</reference>
<accession>A0A9Q8P3Y6</accession>
<dbReference type="GeneID" id="71981944"/>